<organism evidence="1 2">
    <name type="scientific">Riccia fluitans</name>
    <dbReference type="NCBI Taxonomy" id="41844"/>
    <lineage>
        <taxon>Eukaryota</taxon>
        <taxon>Viridiplantae</taxon>
        <taxon>Streptophyta</taxon>
        <taxon>Embryophyta</taxon>
        <taxon>Marchantiophyta</taxon>
        <taxon>Marchantiopsida</taxon>
        <taxon>Marchantiidae</taxon>
        <taxon>Marchantiales</taxon>
        <taxon>Ricciaceae</taxon>
        <taxon>Riccia</taxon>
    </lineage>
</organism>
<protein>
    <submittedName>
        <fullName evidence="1">Uncharacterized protein</fullName>
    </submittedName>
</protein>
<dbReference type="Proteomes" id="UP001605036">
    <property type="component" value="Unassembled WGS sequence"/>
</dbReference>
<name>A0ABD1YKR9_9MARC</name>
<keyword evidence="2" id="KW-1185">Reference proteome</keyword>
<comment type="caution">
    <text evidence="1">The sequence shown here is derived from an EMBL/GenBank/DDBJ whole genome shotgun (WGS) entry which is preliminary data.</text>
</comment>
<reference evidence="1 2" key="1">
    <citation type="submission" date="2024-09" db="EMBL/GenBank/DDBJ databases">
        <title>Chromosome-scale assembly of Riccia fluitans.</title>
        <authorList>
            <person name="Paukszto L."/>
            <person name="Sawicki J."/>
            <person name="Karawczyk K."/>
            <person name="Piernik-Szablinska J."/>
            <person name="Szczecinska M."/>
            <person name="Mazdziarz M."/>
        </authorList>
    </citation>
    <scope>NUCLEOTIDE SEQUENCE [LARGE SCALE GENOMIC DNA]</scope>
    <source>
        <strain evidence="1">Rf_01</strain>
        <tissue evidence="1">Aerial parts of the thallus</tissue>
    </source>
</reference>
<dbReference type="EMBL" id="JBHFFA010000004">
    <property type="protein sequence ID" value="KAL2630052.1"/>
    <property type="molecule type" value="Genomic_DNA"/>
</dbReference>
<proteinExistence type="predicted"/>
<dbReference type="AlphaFoldDB" id="A0ABD1YKR9"/>
<sequence length="74" mass="8406">MRVIRDKAITGSWIAFEGSVRLPRVARAPYSRPKPISVDGISTKDKNELATVADLKYPDERDEALHYSETMDRN</sequence>
<evidence type="ECO:0000313" key="2">
    <source>
        <dbReference type="Proteomes" id="UP001605036"/>
    </source>
</evidence>
<gene>
    <name evidence="1" type="ORF">R1flu_014738</name>
</gene>
<evidence type="ECO:0000313" key="1">
    <source>
        <dbReference type="EMBL" id="KAL2630052.1"/>
    </source>
</evidence>
<accession>A0ABD1YKR9</accession>